<dbReference type="OrthoDB" id="9814831at2"/>
<dbReference type="Proteomes" id="UP000318542">
    <property type="component" value="Unassembled WGS sequence"/>
</dbReference>
<dbReference type="PANTHER" id="PTHR35602:SF3">
    <property type="entry name" value="ESTERASE YQIA"/>
    <property type="match status" value="1"/>
</dbReference>
<sequence>MDVHASVTTPVTHVLYAHGFRSSPRSFKAQRLAAHLAAHHPQVHWACPQLPASPAEAFALLEATAAHWPTPTMAVVGSSLGGFYATRLAALRGCRAVLINPAIDPARDLARHIGEHPVWHDPAERIFFRPEYVDELRALAVGALPHPERALLIAATGDEVLDWREMVARYPGSHHHIVPGSDHALSDFDAHLPVLLAHLGLACGDRHAGRRRVSRQPTVLRRRRDLPRGLLDDAPDLPDID</sequence>
<gene>
    <name evidence="1" type="ORF">Tther_00211</name>
</gene>
<dbReference type="RefSeq" id="WP_143899991.1">
    <property type="nucleotide sequence ID" value="NZ_VJOL01000002.1"/>
</dbReference>
<dbReference type="PANTHER" id="PTHR35602">
    <property type="entry name" value="ESTERASE YQIA-RELATED"/>
    <property type="match status" value="1"/>
</dbReference>
<dbReference type="InterPro" id="IPR008886">
    <property type="entry name" value="UPF0227/Esterase_YqiA"/>
</dbReference>
<dbReference type="EMBL" id="VJOL01000002">
    <property type="protein sequence ID" value="TSE32008.1"/>
    <property type="molecule type" value="Genomic_DNA"/>
</dbReference>
<proteinExistence type="predicted"/>
<accession>A0A554X851</accession>
<name>A0A554X851_9BURK</name>
<organism evidence="1 2">
    <name type="scientific">Tepidimonas thermarum</name>
    <dbReference type="NCBI Taxonomy" id="335431"/>
    <lineage>
        <taxon>Bacteria</taxon>
        <taxon>Pseudomonadati</taxon>
        <taxon>Pseudomonadota</taxon>
        <taxon>Betaproteobacteria</taxon>
        <taxon>Burkholderiales</taxon>
        <taxon>Tepidimonas</taxon>
    </lineage>
</organism>
<keyword evidence="2" id="KW-1185">Reference proteome</keyword>
<evidence type="ECO:0000313" key="1">
    <source>
        <dbReference type="EMBL" id="TSE32008.1"/>
    </source>
</evidence>
<reference evidence="1 2" key="1">
    <citation type="submission" date="2019-07" db="EMBL/GenBank/DDBJ databases">
        <title>Tepidimonas thermarum AA-1 draft genome.</title>
        <authorList>
            <person name="Da Costa M.S."/>
            <person name="Froufe H.J.C."/>
            <person name="Egas C."/>
            <person name="Albuquerque L."/>
        </authorList>
    </citation>
    <scope>NUCLEOTIDE SEQUENCE [LARGE SCALE GENOMIC DNA]</scope>
    <source>
        <strain evidence="1 2">AA-1</strain>
    </source>
</reference>
<dbReference type="AlphaFoldDB" id="A0A554X851"/>
<comment type="caution">
    <text evidence="1">The sequence shown here is derived from an EMBL/GenBank/DDBJ whole genome shotgun (WGS) entry which is preliminary data.</text>
</comment>
<evidence type="ECO:0008006" key="3">
    <source>
        <dbReference type="Google" id="ProtNLM"/>
    </source>
</evidence>
<protein>
    <recommendedName>
        <fullName evidence="3">Esterase</fullName>
    </recommendedName>
</protein>
<dbReference type="Gene3D" id="3.40.50.1820">
    <property type="entry name" value="alpha/beta hydrolase"/>
    <property type="match status" value="1"/>
</dbReference>
<dbReference type="InterPro" id="IPR029058">
    <property type="entry name" value="AB_hydrolase_fold"/>
</dbReference>
<dbReference type="Pfam" id="PF05728">
    <property type="entry name" value="UPF0227"/>
    <property type="match status" value="1"/>
</dbReference>
<evidence type="ECO:0000313" key="2">
    <source>
        <dbReference type="Proteomes" id="UP000318542"/>
    </source>
</evidence>
<dbReference type="SUPFAM" id="SSF53474">
    <property type="entry name" value="alpha/beta-Hydrolases"/>
    <property type="match status" value="1"/>
</dbReference>